<evidence type="ECO:0000256" key="10">
    <source>
        <dbReference type="RuleBase" id="RU362068"/>
    </source>
</evidence>
<name>A0A4Q7NJP4_9BURK</name>
<keyword evidence="7 10" id="KW-0560">Oxidoreductase</keyword>
<evidence type="ECO:0000256" key="6">
    <source>
        <dbReference type="ARBA" id="ARBA00022857"/>
    </source>
</evidence>
<dbReference type="Pfam" id="PF08546">
    <property type="entry name" value="ApbA_C"/>
    <property type="match status" value="1"/>
</dbReference>
<comment type="caution">
    <text evidence="13">The sequence shown here is derived from an EMBL/GenBank/DDBJ whole genome shotgun (WGS) entry which is preliminary data.</text>
</comment>
<dbReference type="GO" id="GO:0008677">
    <property type="term" value="F:2-dehydropantoate 2-reductase activity"/>
    <property type="evidence" value="ECO:0007669"/>
    <property type="project" value="UniProtKB-EC"/>
</dbReference>
<dbReference type="SUPFAM" id="SSF48179">
    <property type="entry name" value="6-phosphogluconate dehydrogenase C-terminal domain-like"/>
    <property type="match status" value="1"/>
</dbReference>
<dbReference type="InterPro" id="IPR036291">
    <property type="entry name" value="NAD(P)-bd_dom_sf"/>
</dbReference>
<dbReference type="Gene3D" id="1.10.1040.10">
    <property type="entry name" value="N-(1-d-carboxylethyl)-l-norvaline Dehydrogenase, domain 2"/>
    <property type="match status" value="1"/>
</dbReference>
<evidence type="ECO:0000256" key="9">
    <source>
        <dbReference type="ARBA" id="ARBA00048793"/>
    </source>
</evidence>
<accession>A0A4Q7NJP4</accession>
<dbReference type="AlphaFoldDB" id="A0A4Q7NJP4"/>
<organism evidence="13 14">
    <name type="scientific">Pigmentiphaga kullae</name>
    <dbReference type="NCBI Taxonomy" id="151784"/>
    <lineage>
        <taxon>Bacteria</taxon>
        <taxon>Pseudomonadati</taxon>
        <taxon>Pseudomonadota</taxon>
        <taxon>Betaproteobacteria</taxon>
        <taxon>Burkholderiales</taxon>
        <taxon>Alcaligenaceae</taxon>
        <taxon>Pigmentiphaga</taxon>
    </lineage>
</organism>
<evidence type="ECO:0000313" key="14">
    <source>
        <dbReference type="Proteomes" id="UP000292445"/>
    </source>
</evidence>
<sequence>MKILVMGCGAMGSIYAGLLAGGGNEVVAVDTWHEHVAAMRDHGLRVEGASGDRVVKVRALEQVPNEAMDLIVVAVKAAHVAEAAGRLVPAVGPDTRILTIQNGMGSADLVARAVGAERVAVGIAGGFGAQMRGPGHTFHNGMEIIRMGAYSTLARDRVDAIAALWRAAGFKAEAVDNIAAMQWEKLICNVAYSAPCALTGMTVGEVMDDADMGPVSRAAAVEAWEVARARGVALAVQDPVAHVRAFGAKIPNARPSLLQDLENGRPSEIDVINGAVPREAALAGVQAPVNATLTALVRQRERRAAR</sequence>
<dbReference type="SUPFAM" id="SSF51735">
    <property type="entry name" value="NAD(P)-binding Rossmann-fold domains"/>
    <property type="match status" value="1"/>
</dbReference>
<dbReference type="InterPro" id="IPR008927">
    <property type="entry name" value="6-PGluconate_DH-like_C_sf"/>
</dbReference>
<evidence type="ECO:0000256" key="2">
    <source>
        <dbReference type="ARBA" id="ARBA00007870"/>
    </source>
</evidence>
<evidence type="ECO:0000313" key="13">
    <source>
        <dbReference type="EMBL" id="RZS85116.1"/>
    </source>
</evidence>
<evidence type="ECO:0000256" key="8">
    <source>
        <dbReference type="ARBA" id="ARBA00032024"/>
    </source>
</evidence>
<evidence type="ECO:0000256" key="5">
    <source>
        <dbReference type="ARBA" id="ARBA00022655"/>
    </source>
</evidence>
<comment type="catalytic activity">
    <reaction evidence="9 10">
        <text>(R)-pantoate + NADP(+) = 2-dehydropantoate + NADPH + H(+)</text>
        <dbReference type="Rhea" id="RHEA:16233"/>
        <dbReference type="ChEBI" id="CHEBI:11561"/>
        <dbReference type="ChEBI" id="CHEBI:15378"/>
        <dbReference type="ChEBI" id="CHEBI:15980"/>
        <dbReference type="ChEBI" id="CHEBI:57783"/>
        <dbReference type="ChEBI" id="CHEBI:58349"/>
        <dbReference type="EC" id="1.1.1.169"/>
    </reaction>
</comment>
<dbReference type="OrthoDB" id="8555723at2"/>
<dbReference type="InterPro" id="IPR003710">
    <property type="entry name" value="ApbA"/>
</dbReference>
<feature type="domain" description="Ketopantoate reductase C-terminal" evidence="12">
    <location>
        <begin position="177"/>
        <end position="301"/>
    </location>
</feature>
<comment type="function">
    <text evidence="10">Catalyzes the NADPH-dependent reduction of ketopantoate into pantoic acid.</text>
</comment>
<evidence type="ECO:0000256" key="3">
    <source>
        <dbReference type="ARBA" id="ARBA00013014"/>
    </source>
</evidence>
<proteinExistence type="inferred from homology"/>
<keyword evidence="14" id="KW-1185">Reference proteome</keyword>
<evidence type="ECO:0000259" key="12">
    <source>
        <dbReference type="Pfam" id="PF08546"/>
    </source>
</evidence>
<dbReference type="UniPathway" id="UPA00028">
    <property type="reaction ID" value="UER00004"/>
</dbReference>
<dbReference type="RefSeq" id="WP_130356381.1">
    <property type="nucleotide sequence ID" value="NZ_SGXC01000001.1"/>
</dbReference>
<dbReference type="PANTHER" id="PTHR21708:SF26">
    <property type="entry name" value="2-DEHYDROPANTOATE 2-REDUCTASE"/>
    <property type="match status" value="1"/>
</dbReference>
<evidence type="ECO:0000259" key="11">
    <source>
        <dbReference type="Pfam" id="PF02558"/>
    </source>
</evidence>
<feature type="domain" description="Ketopantoate reductase N-terminal" evidence="11">
    <location>
        <begin position="3"/>
        <end position="150"/>
    </location>
</feature>
<comment type="pathway">
    <text evidence="1 10">Cofactor biosynthesis; (R)-pantothenate biosynthesis; (R)-pantoate from 3-methyl-2-oxobutanoate: step 2/2.</text>
</comment>
<reference evidence="13 14" key="1">
    <citation type="submission" date="2019-02" db="EMBL/GenBank/DDBJ databases">
        <title>Genomic Encyclopedia of Type Strains, Phase IV (KMG-IV): sequencing the most valuable type-strain genomes for metagenomic binning, comparative biology and taxonomic classification.</title>
        <authorList>
            <person name="Goeker M."/>
        </authorList>
    </citation>
    <scope>NUCLEOTIDE SEQUENCE [LARGE SCALE GENOMIC DNA]</scope>
    <source>
        <strain evidence="13 14">K24</strain>
    </source>
</reference>
<dbReference type="EC" id="1.1.1.169" evidence="3 10"/>
<dbReference type="EMBL" id="SGXC01000001">
    <property type="protein sequence ID" value="RZS85116.1"/>
    <property type="molecule type" value="Genomic_DNA"/>
</dbReference>
<dbReference type="InterPro" id="IPR013752">
    <property type="entry name" value="KPA_reductase"/>
</dbReference>
<dbReference type="Pfam" id="PF02558">
    <property type="entry name" value="ApbA"/>
    <property type="match status" value="1"/>
</dbReference>
<dbReference type="GO" id="GO:0015940">
    <property type="term" value="P:pantothenate biosynthetic process"/>
    <property type="evidence" value="ECO:0007669"/>
    <property type="project" value="UniProtKB-UniPathway"/>
</dbReference>
<evidence type="ECO:0000256" key="1">
    <source>
        <dbReference type="ARBA" id="ARBA00004994"/>
    </source>
</evidence>
<dbReference type="InterPro" id="IPR013328">
    <property type="entry name" value="6PGD_dom2"/>
</dbReference>
<gene>
    <name evidence="13" type="ORF">EV675_1139</name>
</gene>
<evidence type="ECO:0000256" key="4">
    <source>
        <dbReference type="ARBA" id="ARBA00019465"/>
    </source>
</evidence>
<dbReference type="NCBIfam" id="TIGR00745">
    <property type="entry name" value="apbA_panE"/>
    <property type="match status" value="1"/>
</dbReference>
<comment type="similarity">
    <text evidence="2 10">Belongs to the ketopantoate reductase family.</text>
</comment>
<protein>
    <recommendedName>
        <fullName evidence="4 10">2-dehydropantoate 2-reductase</fullName>
        <ecNumber evidence="3 10">1.1.1.169</ecNumber>
    </recommendedName>
    <alternativeName>
        <fullName evidence="8 10">Ketopantoate reductase</fullName>
    </alternativeName>
</protein>
<dbReference type="GO" id="GO:0005737">
    <property type="term" value="C:cytoplasm"/>
    <property type="evidence" value="ECO:0007669"/>
    <property type="project" value="TreeGrafter"/>
</dbReference>
<dbReference type="FunFam" id="1.10.1040.10:FF:000017">
    <property type="entry name" value="2-dehydropantoate 2-reductase"/>
    <property type="match status" value="1"/>
</dbReference>
<dbReference type="Gene3D" id="3.40.50.720">
    <property type="entry name" value="NAD(P)-binding Rossmann-like Domain"/>
    <property type="match status" value="1"/>
</dbReference>
<dbReference type="Proteomes" id="UP000292445">
    <property type="component" value="Unassembled WGS sequence"/>
</dbReference>
<dbReference type="InterPro" id="IPR013332">
    <property type="entry name" value="KPR_N"/>
</dbReference>
<dbReference type="PANTHER" id="PTHR21708">
    <property type="entry name" value="PROBABLE 2-DEHYDROPANTOATE 2-REDUCTASE"/>
    <property type="match status" value="1"/>
</dbReference>
<dbReference type="InterPro" id="IPR051402">
    <property type="entry name" value="KPR-Related"/>
</dbReference>
<keyword evidence="5 10" id="KW-0566">Pantothenate biosynthesis</keyword>
<keyword evidence="6 10" id="KW-0521">NADP</keyword>
<evidence type="ECO:0000256" key="7">
    <source>
        <dbReference type="ARBA" id="ARBA00023002"/>
    </source>
</evidence>